<evidence type="ECO:0000313" key="1">
    <source>
        <dbReference type="EnsemblPlants" id="KQL22593"/>
    </source>
</evidence>
<dbReference type="AlphaFoldDB" id="K3ZYW3"/>
<name>K3ZYW3_SETIT</name>
<dbReference type="Gramene" id="KQL22593">
    <property type="protein sequence ID" value="KQL22593"/>
    <property type="gene ID" value="SETIT_031795mg"/>
</dbReference>
<dbReference type="Proteomes" id="UP000004995">
    <property type="component" value="Unassembled WGS sequence"/>
</dbReference>
<accession>K3ZYW3</accession>
<evidence type="ECO:0000313" key="2">
    <source>
        <dbReference type="Proteomes" id="UP000004995"/>
    </source>
</evidence>
<sequence>MGFELGVPPTRAVRVNTRKHCGIKDRGLILQRHQIQNQFLILSTSGAANDWLNGTHQAHI</sequence>
<organism evidence="1 2">
    <name type="scientific">Setaria italica</name>
    <name type="common">Foxtail millet</name>
    <name type="synonym">Panicum italicum</name>
    <dbReference type="NCBI Taxonomy" id="4555"/>
    <lineage>
        <taxon>Eukaryota</taxon>
        <taxon>Viridiplantae</taxon>
        <taxon>Streptophyta</taxon>
        <taxon>Embryophyta</taxon>
        <taxon>Tracheophyta</taxon>
        <taxon>Spermatophyta</taxon>
        <taxon>Magnoliopsida</taxon>
        <taxon>Liliopsida</taxon>
        <taxon>Poales</taxon>
        <taxon>Poaceae</taxon>
        <taxon>PACMAD clade</taxon>
        <taxon>Panicoideae</taxon>
        <taxon>Panicodae</taxon>
        <taxon>Paniceae</taxon>
        <taxon>Cenchrinae</taxon>
        <taxon>Setaria</taxon>
    </lineage>
</organism>
<proteinExistence type="predicted"/>
<dbReference type="EnsemblPlants" id="KQL22593">
    <property type="protein sequence ID" value="KQL22593"/>
    <property type="gene ID" value="SETIT_031795mg"/>
</dbReference>
<dbReference type="HOGENOM" id="CLU_2946035_0_0_1"/>
<reference evidence="2" key="1">
    <citation type="journal article" date="2012" name="Nat. Biotechnol.">
        <title>Reference genome sequence of the model plant Setaria.</title>
        <authorList>
            <person name="Bennetzen J.L."/>
            <person name="Schmutz J."/>
            <person name="Wang H."/>
            <person name="Percifield R."/>
            <person name="Hawkins J."/>
            <person name="Pontaroli A.C."/>
            <person name="Estep M."/>
            <person name="Feng L."/>
            <person name="Vaughn J.N."/>
            <person name="Grimwood J."/>
            <person name="Jenkins J."/>
            <person name="Barry K."/>
            <person name="Lindquist E."/>
            <person name="Hellsten U."/>
            <person name="Deshpande S."/>
            <person name="Wang X."/>
            <person name="Wu X."/>
            <person name="Mitros T."/>
            <person name="Triplett J."/>
            <person name="Yang X."/>
            <person name="Ye C.Y."/>
            <person name="Mauro-Herrera M."/>
            <person name="Wang L."/>
            <person name="Li P."/>
            <person name="Sharma M."/>
            <person name="Sharma R."/>
            <person name="Ronald P.C."/>
            <person name="Panaud O."/>
            <person name="Kellogg E.A."/>
            <person name="Brutnell T.P."/>
            <person name="Doust A.N."/>
            <person name="Tuskan G.A."/>
            <person name="Rokhsar D."/>
            <person name="Devos K.M."/>
        </authorList>
    </citation>
    <scope>NUCLEOTIDE SEQUENCE [LARGE SCALE GENOMIC DNA]</scope>
    <source>
        <strain evidence="2">cv. Yugu1</strain>
    </source>
</reference>
<keyword evidence="2" id="KW-1185">Reference proteome</keyword>
<reference evidence="1" key="2">
    <citation type="submission" date="2018-08" db="UniProtKB">
        <authorList>
            <consortium name="EnsemblPlants"/>
        </authorList>
    </citation>
    <scope>IDENTIFICATION</scope>
    <source>
        <strain evidence="1">Yugu1</strain>
    </source>
</reference>
<dbReference type="InParanoid" id="K3ZYW3"/>
<protein>
    <submittedName>
        <fullName evidence="1">Uncharacterized protein</fullName>
    </submittedName>
</protein>
<dbReference type="EMBL" id="AGNK02000692">
    <property type="status" value="NOT_ANNOTATED_CDS"/>
    <property type="molecule type" value="Genomic_DNA"/>
</dbReference>